<dbReference type="InterPro" id="IPR014506">
    <property type="entry name" value="UCP020479_CheW"/>
</dbReference>
<evidence type="ECO:0000313" key="3">
    <source>
        <dbReference type="Proteomes" id="UP001147830"/>
    </source>
</evidence>
<dbReference type="Proteomes" id="UP001147830">
    <property type="component" value="Unassembled WGS sequence"/>
</dbReference>
<accession>A0A9X3AEM7</accession>
<sequence length="294" mass="32060">MADVTPKTDLANQVDFVLQDYLDQLLVSATDVKPVSTIKSEAAKSEATQSEMMKTEPAVTEEPVPVAVVTEARSLPRFDVQSTVPSLKTAFSDVIPSSPLQEIPEVAVAERVETPSQEHEVAEPGVVDVNELTLSTVKTASLNWQSSQGIDCLIFKVAGLKLAIPLPLLGGVHNVTDKVTPLFGQASWSLGVWQGDKSKLTIIDSAQLIMPERKISLNDDGYSFFIQLDRSPWALACQEICDTVTLVHDSIKWRGEGSKRPWLAGTVISEMCALLDVPGVLKLLEENRRVARRA</sequence>
<dbReference type="PIRSF" id="PIRSF020479">
    <property type="entry name" value="UCP020479_CheW"/>
    <property type="match status" value="1"/>
</dbReference>
<dbReference type="RefSeq" id="WP_260974373.1">
    <property type="nucleotide sequence ID" value="NZ_JAOANI010000002.1"/>
</dbReference>
<protein>
    <submittedName>
        <fullName evidence="2">Chemotaxis protein CheW</fullName>
    </submittedName>
</protein>
<dbReference type="Pfam" id="PF01584">
    <property type="entry name" value="CheW"/>
    <property type="match status" value="1"/>
</dbReference>
<dbReference type="InterPro" id="IPR002545">
    <property type="entry name" value="CheW-lke_dom"/>
</dbReference>
<evidence type="ECO:0000259" key="1">
    <source>
        <dbReference type="PROSITE" id="PS50851"/>
    </source>
</evidence>
<reference evidence="2" key="1">
    <citation type="journal article" date="2022" name="Front. Microbiol.">
        <title>Genome-based taxonomic rearrangement of Oceanobacter-related bacteria including the description of Thalassolituus hydrocarbonoclasticus sp. nov. and Thalassolituus pacificus sp. nov. and emended description of the genus Thalassolituus.</title>
        <authorList>
            <person name="Dong C."/>
            <person name="Wei L."/>
            <person name="Wang J."/>
            <person name="Lai Q."/>
            <person name="Huang Z."/>
            <person name="Shao Z."/>
        </authorList>
    </citation>
    <scope>NUCLEOTIDE SEQUENCE</scope>
    <source>
        <strain evidence="2">59MF3M-4</strain>
    </source>
</reference>
<name>A0A9X3AEM7_9GAMM</name>
<dbReference type="GO" id="GO:0007165">
    <property type="term" value="P:signal transduction"/>
    <property type="evidence" value="ECO:0007669"/>
    <property type="project" value="InterPro"/>
</dbReference>
<comment type="caution">
    <text evidence="2">The sequence shown here is derived from an EMBL/GenBank/DDBJ whole genome shotgun (WGS) entry which is preliminary data.</text>
</comment>
<evidence type="ECO:0000313" key="2">
    <source>
        <dbReference type="EMBL" id="MCT7357436.1"/>
    </source>
</evidence>
<gene>
    <name evidence="2" type="ORF">NYR02_00165</name>
</gene>
<dbReference type="PROSITE" id="PS50851">
    <property type="entry name" value="CHEW"/>
    <property type="match status" value="1"/>
</dbReference>
<dbReference type="InterPro" id="IPR036061">
    <property type="entry name" value="CheW-like_dom_sf"/>
</dbReference>
<dbReference type="SUPFAM" id="SSF50341">
    <property type="entry name" value="CheW-like"/>
    <property type="match status" value="1"/>
</dbReference>
<dbReference type="SMART" id="SM00260">
    <property type="entry name" value="CheW"/>
    <property type="match status" value="1"/>
</dbReference>
<feature type="domain" description="CheW-like" evidence="1">
    <location>
        <begin position="149"/>
        <end position="286"/>
    </location>
</feature>
<proteinExistence type="predicted"/>
<reference evidence="2" key="2">
    <citation type="submission" date="2022-08" db="EMBL/GenBank/DDBJ databases">
        <authorList>
            <person name="Dong C."/>
        </authorList>
    </citation>
    <scope>NUCLEOTIDE SEQUENCE</scope>
    <source>
        <strain evidence="2">59MF3M-4</strain>
    </source>
</reference>
<keyword evidence="3" id="KW-1185">Reference proteome</keyword>
<dbReference type="AlphaFoldDB" id="A0A9X3AEM7"/>
<dbReference type="EMBL" id="JAOANI010000002">
    <property type="protein sequence ID" value="MCT7357436.1"/>
    <property type="molecule type" value="Genomic_DNA"/>
</dbReference>
<organism evidence="2 3">
    <name type="scientific">Thalassolituus pacificus</name>
    <dbReference type="NCBI Taxonomy" id="2975440"/>
    <lineage>
        <taxon>Bacteria</taxon>
        <taxon>Pseudomonadati</taxon>
        <taxon>Pseudomonadota</taxon>
        <taxon>Gammaproteobacteria</taxon>
        <taxon>Oceanospirillales</taxon>
        <taxon>Oceanospirillaceae</taxon>
        <taxon>Thalassolituus</taxon>
    </lineage>
</organism>
<dbReference type="GO" id="GO:0006935">
    <property type="term" value="P:chemotaxis"/>
    <property type="evidence" value="ECO:0007669"/>
    <property type="project" value="InterPro"/>
</dbReference>